<gene>
    <name evidence="1" type="ORF">MPH_13209</name>
</gene>
<evidence type="ECO:0000313" key="1">
    <source>
        <dbReference type="EMBL" id="EKG09687.1"/>
    </source>
</evidence>
<comment type="caution">
    <text evidence="1">The sequence shown here is derived from an EMBL/GenBank/DDBJ whole genome shotgun (WGS) entry which is preliminary data.</text>
</comment>
<evidence type="ECO:0000313" key="2">
    <source>
        <dbReference type="Proteomes" id="UP000007129"/>
    </source>
</evidence>
<dbReference type="Proteomes" id="UP000007129">
    <property type="component" value="Unassembled WGS sequence"/>
</dbReference>
<dbReference type="InParanoid" id="K2RA05"/>
<accession>K2RA05</accession>
<protein>
    <submittedName>
        <fullName evidence="1">Uncharacterized protein</fullName>
    </submittedName>
</protein>
<dbReference type="HOGENOM" id="CLU_1594866_0_0_1"/>
<dbReference type="VEuPathDB" id="FungiDB:MPH_13209"/>
<reference evidence="1 2" key="1">
    <citation type="journal article" date="2012" name="BMC Genomics">
        <title>Tools to kill: Genome of one of the most destructive plant pathogenic fungi Macrophomina phaseolina.</title>
        <authorList>
            <person name="Islam M.S."/>
            <person name="Haque M.S."/>
            <person name="Islam M.M."/>
            <person name="Emdad E.M."/>
            <person name="Halim A."/>
            <person name="Hossen Q.M.M."/>
            <person name="Hossain M.Z."/>
            <person name="Ahmed B."/>
            <person name="Rahim S."/>
            <person name="Rahman M.S."/>
            <person name="Alam M.M."/>
            <person name="Hou S."/>
            <person name="Wan X."/>
            <person name="Saito J.A."/>
            <person name="Alam M."/>
        </authorList>
    </citation>
    <scope>NUCLEOTIDE SEQUENCE [LARGE SCALE GENOMIC DNA]</scope>
    <source>
        <strain evidence="1 2">MS6</strain>
    </source>
</reference>
<sequence>MLEAPDDCLLLSGISTASPRSKARNMVASSFSGLPPALGPPPILPRSITALLSRNLWLTNGRSSRWKRPMAGTGTLRKTPHQCSGGPYLVPFAGYARDEVWILIDGESEDISISGLTDNNRSERSNCWSHAERLMLVASLHSRKSPKVTKIRKFNRHGDADGQIATI</sequence>
<proteinExistence type="predicted"/>
<name>K2RA05_MACPH</name>
<organism evidence="1 2">
    <name type="scientific">Macrophomina phaseolina (strain MS6)</name>
    <name type="common">Charcoal rot fungus</name>
    <dbReference type="NCBI Taxonomy" id="1126212"/>
    <lineage>
        <taxon>Eukaryota</taxon>
        <taxon>Fungi</taxon>
        <taxon>Dikarya</taxon>
        <taxon>Ascomycota</taxon>
        <taxon>Pezizomycotina</taxon>
        <taxon>Dothideomycetes</taxon>
        <taxon>Dothideomycetes incertae sedis</taxon>
        <taxon>Botryosphaeriales</taxon>
        <taxon>Botryosphaeriaceae</taxon>
        <taxon>Macrophomina</taxon>
    </lineage>
</organism>
<dbReference type="EMBL" id="AHHD01000570">
    <property type="protein sequence ID" value="EKG09687.1"/>
    <property type="molecule type" value="Genomic_DNA"/>
</dbReference>
<dbReference type="AlphaFoldDB" id="K2RA05"/>